<feature type="coiled-coil region" evidence="14">
    <location>
        <begin position="4851"/>
        <end position="4918"/>
    </location>
</feature>
<dbReference type="GO" id="GO:0051015">
    <property type="term" value="F:actin filament binding"/>
    <property type="evidence" value="ECO:0007669"/>
    <property type="project" value="TreeGrafter"/>
</dbReference>
<dbReference type="GO" id="GO:0005856">
    <property type="term" value="C:cytoskeleton"/>
    <property type="evidence" value="ECO:0007669"/>
    <property type="project" value="UniProtKB-SubCell"/>
</dbReference>
<dbReference type="InterPro" id="IPR001589">
    <property type="entry name" value="Actinin_actin-bd_CS"/>
</dbReference>
<evidence type="ECO:0000256" key="5">
    <source>
        <dbReference type="ARBA" id="ARBA00022490"/>
    </source>
</evidence>
<dbReference type="SUPFAM" id="SSF46966">
    <property type="entry name" value="Spectrin repeat"/>
    <property type="match status" value="27"/>
</dbReference>
<evidence type="ECO:0000256" key="10">
    <source>
        <dbReference type="ARBA" id="ARBA00023136"/>
    </source>
</evidence>
<feature type="coiled-coil region" evidence="14">
    <location>
        <begin position="2334"/>
        <end position="2395"/>
    </location>
</feature>
<feature type="coiled-coil region" evidence="14">
    <location>
        <begin position="1993"/>
        <end position="2020"/>
    </location>
</feature>
<evidence type="ECO:0000256" key="11">
    <source>
        <dbReference type="ARBA" id="ARBA00023203"/>
    </source>
</evidence>
<evidence type="ECO:0000256" key="8">
    <source>
        <dbReference type="ARBA" id="ARBA00022989"/>
    </source>
</evidence>
<dbReference type="InterPro" id="IPR052403">
    <property type="entry name" value="LINC-complex_assoc"/>
</dbReference>
<feature type="coiled-coil region" evidence="14">
    <location>
        <begin position="4317"/>
        <end position="4351"/>
    </location>
</feature>
<feature type="coiled-coil region" evidence="14">
    <location>
        <begin position="1696"/>
        <end position="1773"/>
    </location>
</feature>
<comment type="subcellular location">
    <subcellularLocation>
        <location evidence="3">Cytoplasm</location>
        <location evidence="3">Cytoskeleton</location>
    </subcellularLocation>
    <subcellularLocation>
        <location evidence="2">Cytoplasm</location>
        <location evidence="2">Myofibril</location>
        <location evidence="2">Sarcomere</location>
    </subcellularLocation>
    <subcellularLocation>
        <location evidence="1">Nucleus membrane</location>
    </subcellularLocation>
</comment>
<dbReference type="STRING" id="35525.A0A164Z3Y8"/>
<evidence type="ECO:0000256" key="3">
    <source>
        <dbReference type="ARBA" id="ARBA00004245"/>
    </source>
</evidence>
<dbReference type="SMART" id="SM00150">
    <property type="entry name" value="SPEC"/>
    <property type="match status" value="28"/>
</dbReference>
<proteinExistence type="inferred from homology"/>
<keyword evidence="10" id="KW-0472">Membrane</keyword>
<evidence type="ECO:0000313" key="18">
    <source>
        <dbReference type="Proteomes" id="UP000076858"/>
    </source>
</evidence>
<dbReference type="Pfam" id="PF00307">
    <property type="entry name" value="CH"/>
    <property type="match status" value="2"/>
</dbReference>
<feature type="coiled-coil region" evidence="14">
    <location>
        <begin position="5101"/>
        <end position="5150"/>
    </location>
</feature>
<dbReference type="FunFam" id="1.20.58.60:FF:000623">
    <property type="entry name" value="Uncharacterized protein"/>
    <property type="match status" value="1"/>
</dbReference>
<dbReference type="FunFam" id="1.20.58.60:FF:000169">
    <property type="entry name" value="nesprin-1 isoform X1"/>
    <property type="match status" value="1"/>
</dbReference>
<keyword evidence="7" id="KW-0677">Repeat</keyword>
<keyword evidence="13" id="KW-0539">Nucleus</keyword>
<dbReference type="EMBL" id="LRGB01000781">
    <property type="protein sequence ID" value="KZS15917.1"/>
    <property type="molecule type" value="Genomic_DNA"/>
</dbReference>
<evidence type="ECO:0000256" key="12">
    <source>
        <dbReference type="ARBA" id="ARBA00023212"/>
    </source>
</evidence>
<dbReference type="InterPro" id="IPR057057">
    <property type="entry name" value="Spectrin_SYNE1"/>
</dbReference>
<comment type="similarity">
    <text evidence="4">Belongs to the nesprin family.</text>
</comment>
<keyword evidence="8" id="KW-1133">Transmembrane helix</keyword>
<feature type="coiled-coil region" evidence="14">
    <location>
        <begin position="2470"/>
        <end position="2497"/>
    </location>
</feature>
<accession>A0A164Z3Y8</accession>
<comment type="caution">
    <text evidence="17">The sequence shown here is derived from an EMBL/GenBank/DDBJ whole genome shotgun (WGS) entry which is preliminary data.</text>
</comment>
<feature type="coiled-coil region" evidence="14">
    <location>
        <begin position="4738"/>
        <end position="4775"/>
    </location>
</feature>
<dbReference type="GO" id="GO:0006997">
    <property type="term" value="P:nucleus organization"/>
    <property type="evidence" value="ECO:0007669"/>
    <property type="project" value="UniProtKB-ARBA"/>
</dbReference>
<evidence type="ECO:0000256" key="1">
    <source>
        <dbReference type="ARBA" id="ARBA00004126"/>
    </source>
</evidence>
<dbReference type="OrthoDB" id="18740at2759"/>
<dbReference type="GO" id="GO:0030017">
    <property type="term" value="C:sarcomere"/>
    <property type="evidence" value="ECO:0007669"/>
    <property type="project" value="UniProtKB-SubCell"/>
</dbReference>
<feature type="coiled-coil region" evidence="14">
    <location>
        <begin position="4260"/>
        <end position="4287"/>
    </location>
</feature>
<feature type="coiled-coil region" evidence="14">
    <location>
        <begin position="3589"/>
        <end position="3620"/>
    </location>
</feature>
<evidence type="ECO:0000256" key="6">
    <source>
        <dbReference type="ARBA" id="ARBA00022692"/>
    </source>
</evidence>
<evidence type="ECO:0000256" key="9">
    <source>
        <dbReference type="ARBA" id="ARBA00023054"/>
    </source>
</evidence>
<evidence type="ECO:0000259" key="16">
    <source>
        <dbReference type="PROSITE" id="PS50021"/>
    </source>
</evidence>
<name>A0A164Z3Y8_9CRUS</name>
<sequence length="5333" mass="609719">MKDSRCVLMLDEQERVQKKTFVNWINSYLSKRVPPLRVDNLIEDLKDGVKLIALLEVLANTKLPVEKGKNMKKAHFLSNADTAMNFLRSKQIKLVNINPSDIIEGKPSVVLGLIWTIILYFQIEENTKILELGPRPSSCSSLESSAGLRASPAQLQHQPQYSAEKKSSSVSAGPAETRQPARDRTGARKALLQWAQSATKETTGVVVNDFGTSWRDGTAFIAIVNCIQPGTIDAEAYRNAPNRVRLEAAFQAAEQNLGVARLLDSEDVDVNKPDDKSIMTYVAQFLHKYPEPGKGKKPGEAGSAPSLEQQQYRDFVAWLNSKNSLLEQLQGGKGYGLEYKDYEQLKTEFEAQQRVLEHLRAVVHQPGRGIPGVTYESWQQVELSWQKLETQLRHWQWTLDTSLPGMLGQVGEWLNNAEHLLCSEDVPPNFDDEAANALKVKLDEHKHFFAELPAINAAFDSAIGESLPTGVSAGQIQDIAARLQILPERAAHRAARLRFLEHKCCILAFLDLTESKLKAWSVRYGTEETIILMLEQYRVFVSRNKLFQEFEKAFAEMQQVAEEYKRESRTMELRELNEIDQFIYSSGERWRVLSTGLRCAQGILEEVLTYWKRWNAQCPAFEQWLNVAEPMQLNTDSEEEKMEFFQDIGTWKEKYEQLGETAAFLVTTCEPSISRSINLRIDEITSRWESLFDNVRHYLQAGEILRHRKEYRQGSEKLEKWIVRANELLSSIPVGNLESMKRYGDDLQQLYSSVDEMEQVQKHISRHFQSLVSELSTDELQAISGSLKRQKETLVRIRALIAVRIQQYHQLRTQKESLEVGIAEIENWLTEAQKALESLTKLDTDLEATTQGLESHQAFFSRLVNYKLLLDDKWKVFETMIRSSPALPSQGPNSDDEDLLATRQKLEYLTAGIAEVTNDSHEWEVRLMDGIQAWRYYQESLRLTTQWIHRAESLLMAEKNANAQQSLELHASFFNAVDERLVNNLQAAATQLLQWLPAESMRKMTVSDAAQTTLENWRRLIGLAPVHRMKLEFLLDQDAFANLARDVDQQLIAEQQALSLSGTNTAQLLEQHLLWFGTPAGPAVSQARVLVERLEHTAACIPDGEIQQAFENVRNQWNTLMQRADWLLGQLQAIPQKWNEYQIHFDDMVRWMGMVDQTIANMSVDAQSLDNFNRLREEFQSTCSDVDARRESMKWLVQRLDSMLGYKSEEEGNMAQHQLEELIARYKNLVLVIESTQAKTDLLTKCYTCRQEIHKTCAALEAIQPMASAEQDSNDLLSLDADTLKQEAVVKELDGQRVAIVSLLQRGKDLQHHQGAPEFLAEQVHHLETVWNDTFELANNKLKKLKGSGRLWRDYQEQKADINQLLHKAEEELKQCYSNFDPLKIGSELKARLEAGVELRQATDDILRKMRQILDELNHCVSIEQRRSLEEELREIERRTESIRSLSLDKIALLDEFSSRLKALMAQVESIVNWLQMAQKLLQQLLSLNLSPQERVKRTEELQTSITEKMELLLTIQQEVAELLAMQQSADPSSGPPLTSQRLLGVDVAGLRNTITQMSAAVQEQSQSVFQDMEHWREYDDQANEVKPWLDDAEKRTAVIITRPSTVSEMESLLDAARVFEDECKRQLIKLQQMSSHCQQMFNQSSTRDEVDALHSRWNGVHDMVVQQLQRLEHLQDTWTKVISKMDSIVEWLDSVETQLDSLQQLSSNLGSLENQLGDLKNVMKGASEKQSDLIVLTQECDTIVPQLSPEGAANLRCQVMDLKSRVSQLSDSARHQINTVSDAIVQRQDLLGRETELVQAFRETEEGLKQLSEVDVRHLDAPLETAHQLLQHLENQQPRVNALQAEISQLQDTCTPEERAVLAEKSKELDQTTKGLVSRLTGKNDCLKRWNALAGWSLAANDQLSHVLQQLEDQKPGAQELAHLLAEADEVQLQCDAQLSENADLDQETRSSETAIKLGLSTTPCTVVSFVGQVEKQINRVRGLVTDRTNQIRQLDEKWSQFEQEREKLLQQLQAIKSDADGLSASESNLSGIEHFLPAIHALLDRTKQLEVEKENLHKVGKHLTQLSSATLGSIQNKLSSVDNDYDLIQRKLLEQQTQCNDILSLWKECSDAKLPIQTTISSAAKVCNDVQDRQPDDLNEAVRLSDQCRKSVEQLRKCRAPLDSLAIKSGHLHDRLDRHSGFDSSILRKEMADMQHEWTEVQSALGGRIQTLDMQQVVLRQIANLKEDILNWTSDSREALADTLSQPTDLDLMELKLKKVKQELPTYEGIRESIRTKIDQLTVLCQGHCPASINSLQDLIDQEIDQTQTLCGQLESSITTTKHEEDELYLDVKALTNQISEMKLELKSCEDMMGNDEQLAQQFRACQNIATGYPQLQESLKTLKKRCAKLESQCGTAGEGFPLAKELRAIQKQMDALGVQIKKQSDGLHGILQKRYTERVAIVQRIIASCRDKLDWCSSEPSADRFGIEAKLDALQAVEGSLADAENKFAEVQSVATALASISESQKGEIDSSVTAMAEKLRNLREDCDDKRLSIDHNNDLLRRFELTSENASSWLRDVEAVIRSETVSQAGVEQLADKIQSITELYSDIESHRPDIDEVKVISDQVMALMPESHVSHFSNHLAMRFTTALKFVLSCLTKQKTLQSGYLEYQTALQKMEAWLQSADDQLRVHEKDVTAVPGSKPSLAYQSKLQALKQFMEQKDEGQSLLNQAVHTGDSLVPNITAEDKLAIRVALRNLRDRWESHLDQVNSLYKKVEGIILQLSSFDDSCRQIRRWIEETRKRFNEPEIEEEGEDVDQSHVHDVKEQLQTFRILAQDVLSHQSLINRLRERLQEISNPDAAATVDDIAASYQKLITESQERVAVLEKQAADYDAYVYSIETFRDWLTGLSADLTLTEEGVTDKASAETKLRVISELLQQREEGQQLLERCGFCLEQCLQSAGSFVGQLDPKVEFEIQKTNWNAFLAECQERNDRLLSVCSRWTAFEDTAQTLAQWLRQMEGRVQDQALKATVAAKETHLEKLIAAQSEITQKEPEFSAILQLNQQIEGDSTLQVQVPQMMARYQTLIGTAREMITRYQQYVKEHKDFNDHYAEFTKQTEELAGRLDSCREIVGDFKILQEKRAELDQLQEQRLELDKAGDTLVDMGEKLYVHTGPDGREMLRVQLKVVRERWEALCDDLVATATELDQCLQQFSEFSASQEQLTRWLKEVEQSMLQHSDLKSTLQEKRAQLQSHKIVHQEILAHQTLVDSVCSKAQQLIDQTQDKSLSVYIISIRQLFANIVSKSDELMNRLETCVKDHTQLSSLVKSFQDWITSFRDETQSLADTIGEKSETKKKIKTLDEIQGGQEQGRSKLEEIQSLCSTVVAFTSPRGCELLAKSVASLQDELEAVSTSLQEIKRSQEAILQRWQSFEERLESCNVWLRQQETAFGEQALQVTLPDKEAQLVIFQTARDTITGYEPEVDAFVDQATALFQSSGVERLRPLISQISCKYQQLHVQSKEVVSKWHGIVDDHRLYEEKFFETIAWITSLEDVLESLLKFKDQSETGNTTIIGVQNLMAEKEQASHRLGSLTSAGERLFPDTASAGREKIRQDLKLLRSRWEELERRLSEQHKSQEQQLQRLSTYQDGIVQISVWLDTMEKCVANDQSGLQAASLPEIRSHLLKQKTFLQDVLTHKRQVEALKERARSLVEDLPSSVGQPKESQDVQRTIGDITNRYEILTNGLQGAIANSEWLLDVLQQHHDLEKAQSDWQQQAWLQLNSNTDYGGSKHALKMRCSKISEMMIGKDEGTANLDVIRAHLDKIADRLSPRVKEALQRALTNANYEFEKYVAGLEDVRHTLDDRLQQWNEYEGTFDRLLTWLSETETSLKDYIPRSTLEQKEEQLEKYQAIVFSIGRNESDIDKMSDDSSDLMQLSGETRISVNVQQISSRFQSMQVAAKEILKKCEQAVGDHRLYLDKYNQCASWLTAAQEKFSVTCSGDGEQDDLNTIEQKIKVFEQILAEQQQGTSMYNRVQEMGEKLYATTAVEGRETVRIQMQELQTAMESFYDSVASKEREHQAKRSRWISFESASDTLRKWLADTEQQHPSEIKLHATLDEKRAQLSTYRTLLQDVLAHQQAILDCRDRAHYLPEGGFKEDRDKVDDFVESASQKHQLLLKRAQSFVERYEAIVSDHQQYSKAVMDAQEWLDATHGAIEMWGDNRLERITLHANVERLKNLQLALPEEQSRVKQIQVLGEKVLPGTSEVGQSNIRSQIDCSQQEWESLLSTLQSAIESLESKLKQWSDYETLKEKCQQWLRQADGSFHAIDLKATFEEKQSQLDQMKTMQSELRSKELEIDQVTEKSQQLYKNLQSRSSQTLELAPKYQQIMSRIKELSGKWQEYVNTHQEFHTRLEDCFRWLANVKAKLAYCSDLSASSQQDLDKKMTTIQDLLMYKEEGFTKVQNTVELAQAVLANTAPAGHESINDTVDRLKEEWGLLASKMMDTKANLDEIVSKWAGFLEQIHLLNKIVENVESSLAENTVLQNTLSEKRSQLERLKNLEEKIKCERIEVKSLKSKAAEMMASGQQNQAAIQAQQILEKFQRLAEQIKTAKTKADEEFRAHKAYKEAYDDLMTWISRAREKVPVMKHRPLGDRLAIEESVKDLTSLLNKQAQGQLKVEDMQRKSQVLLATTAPAGQDTIRSEVRALQESFELFFKEVQSQKDQLSRTVVQWREYKEEYERLSDWIQQTDIEIKAQKNALLSTLQEKEKQVAAIKDLVDRLDKGEQQINKFNEMAAGLLSSHLDTYVNNQLRHLNSRYQVEKNLVKDVMLKIETNVEHHRQYDQTLAKANRWIEDARRVIKTSSEAQVEGESSKEELQEQLNKIQDLLKRQEEGQTLVHSTVNFGEKVARYTRSDGREEIQSTLKSLQQDWERLVRKMANTKVALETSLLQWADYSSSCNNLKKWISEKEAKLQQVCEQKVSMGRKSNPGSGMRTLSLGARQATLRRTSSFVQDIVSFEPMIESVTSKADDLLHRSPTTAEISNKYQSLSRQAHEIYAKQKQVMDVHQSFIDAGNEFMHWLRAAKEMVNKLSEPTGDRESLSSKVTHVNTKLMTDKAEGQQKLETALEKAEAACKASDEEDRDIVEEEVAFLQEEFDNYCEALAKLKESLESGLVKWTEYEDQYQDAVEWLAQTEGTVQTFNRLQNTLAEKRDILEQFQNHLQAVFDWQKDLDRLNMRAQQLLETCADSRVSNAVTSITTKYNALLSLAKEIMRRLEVHFQEHQQHSALFQECQEWIERTKEKVVESSGSGGSDNLSELKGRLHQIKCIRQSLEQGHHKRPANPGQHRCHSR</sequence>
<keyword evidence="11" id="KW-0009">Actin-binding</keyword>
<evidence type="ECO:0000256" key="4">
    <source>
        <dbReference type="ARBA" id="ARBA00008619"/>
    </source>
</evidence>
<dbReference type="FunFam" id="1.10.418.10:FF:000033">
    <property type="entry name" value="nesprin-1 isoform X1"/>
    <property type="match status" value="1"/>
</dbReference>
<dbReference type="FunFam" id="1.20.58.60:FF:000421">
    <property type="entry name" value="Nesprin-1"/>
    <property type="match status" value="1"/>
</dbReference>
<dbReference type="GO" id="GO:0034993">
    <property type="term" value="C:meiotic nuclear membrane microtubule tethering complex"/>
    <property type="evidence" value="ECO:0007669"/>
    <property type="project" value="TreeGrafter"/>
</dbReference>
<dbReference type="InterPro" id="IPR036872">
    <property type="entry name" value="CH_dom_sf"/>
</dbReference>
<keyword evidence="5" id="KW-0963">Cytoplasm</keyword>
<gene>
    <name evidence="17" type="ORF">APZ42_018312</name>
</gene>
<keyword evidence="9 14" id="KW-0175">Coiled coil</keyword>
<evidence type="ECO:0000256" key="7">
    <source>
        <dbReference type="ARBA" id="ARBA00022737"/>
    </source>
</evidence>
<evidence type="ECO:0000256" key="13">
    <source>
        <dbReference type="ARBA" id="ARBA00023242"/>
    </source>
</evidence>
<dbReference type="CDD" id="cd00176">
    <property type="entry name" value="SPEC"/>
    <property type="match status" value="5"/>
</dbReference>
<dbReference type="PROSITE" id="PS00019">
    <property type="entry name" value="ACTININ_1"/>
    <property type="match status" value="1"/>
</dbReference>
<feature type="domain" description="Calponin-homology (CH)" evidence="16">
    <location>
        <begin position="185"/>
        <end position="290"/>
    </location>
</feature>
<dbReference type="PROSITE" id="PS50021">
    <property type="entry name" value="CH"/>
    <property type="match status" value="2"/>
</dbReference>
<dbReference type="Gene3D" id="1.10.418.10">
    <property type="entry name" value="Calponin-like domain"/>
    <property type="match status" value="2"/>
</dbReference>
<keyword evidence="6" id="KW-0812">Transmembrane</keyword>
<dbReference type="GO" id="GO:0005640">
    <property type="term" value="C:nuclear outer membrane"/>
    <property type="evidence" value="ECO:0007669"/>
    <property type="project" value="TreeGrafter"/>
</dbReference>
<feature type="region of interest" description="Disordered" evidence="15">
    <location>
        <begin position="5313"/>
        <end position="5333"/>
    </location>
</feature>
<dbReference type="InterPro" id="IPR001715">
    <property type="entry name" value="CH_dom"/>
</dbReference>
<dbReference type="FunFam" id="1.20.58.60:FF:000549">
    <property type="entry name" value="Uncharacterized protein"/>
    <property type="match status" value="1"/>
</dbReference>
<dbReference type="Pfam" id="PF25034">
    <property type="entry name" value="Spectrin_SYNE1"/>
    <property type="match status" value="1"/>
</dbReference>
<feature type="compositionally biased region" description="Basic residues" evidence="15">
    <location>
        <begin position="5318"/>
        <end position="5333"/>
    </location>
</feature>
<dbReference type="PANTHER" id="PTHR47535:SF1">
    <property type="entry name" value="NESPRIN-1"/>
    <property type="match status" value="1"/>
</dbReference>
<dbReference type="InterPro" id="IPR018159">
    <property type="entry name" value="Spectrin/alpha-actinin"/>
</dbReference>
<feature type="domain" description="Calponin-homology (CH)" evidence="16">
    <location>
        <begin position="15"/>
        <end position="122"/>
    </location>
</feature>
<evidence type="ECO:0000313" key="17">
    <source>
        <dbReference type="EMBL" id="KZS15917.1"/>
    </source>
</evidence>
<dbReference type="Gene3D" id="1.20.58.60">
    <property type="match status" value="19"/>
</dbReference>
<dbReference type="PANTHER" id="PTHR47535">
    <property type="entry name" value="MUSCLE-SPECIFIC PROTEIN 300 KDA, ISOFORM G"/>
    <property type="match status" value="1"/>
</dbReference>
<feature type="coiled-coil region" evidence="14">
    <location>
        <begin position="1352"/>
        <end position="1379"/>
    </location>
</feature>
<evidence type="ECO:0000256" key="15">
    <source>
        <dbReference type="SAM" id="MobiDB-lite"/>
    </source>
</evidence>
<dbReference type="GO" id="GO:0007097">
    <property type="term" value="P:nuclear migration"/>
    <property type="evidence" value="ECO:0007669"/>
    <property type="project" value="UniProtKB-ARBA"/>
</dbReference>
<organism evidence="17 18">
    <name type="scientific">Daphnia magna</name>
    <dbReference type="NCBI Taxonomy" id="35525"/>
    <lineage>
        <taxon>Eukaryota</taxon>
        <taxon>Metazoa</taxon>
        <taxon>Ecdysozoa</taxon>
        <taxon>Arthropoda</taxon>
        <taxon>Crustacea</taxon>
        <taxon>Branchiopoda</taxon>
        <taxon>Diplostraca</taxon>
        <taxon>Cladocera</taxon>
        <taxon>Anomopoda</taxon>
        <taxon>Daphniidae</taxon>
        <taxon>Daphnia</taxon>
    </lineage>
</organism>
<keyword evidence="12" id="KW-0206">Cytoskeleton</keyword>
<feature type="region of interest" description="Disordered" evidence="15">
    <location>
        <begin position="153"/>
        <end position="188"/>
    </location>
</feature>
<dbReference type="SMART" id="SM00033">
    <property type="entry name" value="CH"/>
    <property type="match status" value="2"/>
</dbReference>
<feature type="coiled-coil region" evidence="14">
    <location>
        <begin position="4521"/>
        <end position="4599"/>
    </location>
</feature>
<evidence type="ECO:0000256" key="2">
    <source>
        <dbReference type="ARBA" id="ARBA00004204"/>
    </source>
</evidence>
<evidence type="ECO:0000256" key="14">
    <source>
        <dbReference type="SAM" id="Coils"/>
    </source>
</evidence>
<dbReference type="FunFam" id="1.20.58.60:FF:000186">
    <property type="entry name" value="nesprin-1 isoform X3"/>
    <property type="match status" value="1"/>
</dbReference>
<keyword evidence="18" id="KW-1185">Reference proteome</keyword>
<reference evidence="17 18" key="1">
    <citation type="submission" date="2016-03" db="EMBL/GenBank/DDBJ databases">
        <title>EvidentialGene: Evidence-directed Construction of Genes on Genomes.</title>
        <authorList>
            <person name="Gilbert D.G."/>
            <person name="Choi J.-H."/>
            <person name="Mockaitis K."/>
            <person name="Colbourne J."/>
            <person name="Pfrender M."/>
        </authorList>
    </citation>
    <scope>NUCLEOTIDE SEQUENCE [LARGE SCALE GENOMIC DNA]</scope>
    <source>
        <strain evidence="17 18">Xinb3</strain>
        <tissue evidence="17">Complete organism</tissue>
    </source>
</reference>
<dbReference type="SUPFAM" id="SSF47576">
    <property type="entry name" value="Calponin-homology domain, CH-domain"/>
    <property type="match status" value="1"/>
</dbReference>
<protein>
    <submittedName>
        <fullName evidence="17">Muscle-specific protein</fullName>
    </submittedName>
</protein>
<dbReference type="PROSITE" id="PS00020">
    <property type="entry name" value="ACTININ_2"/>
    <property type="match status" value="1"/>
</dbReference>
<dbReference type="Proteomes" id="UP000076858">
    <property type="component" value="Unassembled WGS sequence"/>
</dbReference>
<dbReference type="FunFam" id="1.10.418.10:FF:000037">
    <property type="entry name" value="nesprin-1 isoform X1"/>
    <property type="match status" value="1"/>
</dbReference>
<feature type="coiled-coil region" evidence="14">
    <location>
        <begin position="547"/>
        <end position="574"/>
    </location>
</feature>